<feature type="compositionally biased region" description="Basic and acidic residues" evidence="2">
    <location>
        <begin position="504"/>
        <end position="523"/>
    </location>
</feature>
<feature type="region of interest" description="Disordered" evidence="2">
    <location>
        <begin position="797"/>
        <end position="825"/>
    </location>
</feature>
<feature type="compositionally biased region" description="Polar residues" evidence="2">
    <location>
        <begin position="376"/>
        <end position="388"/>
    </location>
</feature>
<proteinExistence type="inferred from homology"/>
<feature type="compositionally biased region" description="Basic and acidic residues" evidence="2">
    <location>
        <begin position="530"/>
        <end position="539"/>
    </location>
</feature>
<dbReference type="Proteomes" id="UP000516314">
    <property type="component" value="Chromosome 2"/>
</dbReference>
<feature type="compositionally biased region" description="Basic and acidic residues" evidence="2">
    <location>
        <begin position="355"/>
        <end position="370"/>
    </location>
</feature>
<reference evidence="5 6" key="1">
    <citation type="submission" date="2020-09" db="EMBL/GenBank/DDBJ databases">
        <authorList>
            <person name="Ashkenazy H."/>
        </authorList>
    </citation>
    <scope>NUCLEOTIDE SEQUENCE [LARGE SCALE GENOMIC DNA]</scope>
    <source>
        <strain evidence="6">cv. Cdm-0</strain>
    </source>
</reference>
<evidence type="ECO:0000313" key="5">
    <source>
        <dbReference type="EMBL" id="CAD5321163.1"/>
    </source>
</evidence>
<comment type="similarity">
    <text evidence="1">Belongs to the PC-esterase family. TBL subfamily.</text>
</comment>
<feature type="chain" id="PRO_5028929426" evidence="3">
    <location>
        <begin position="27"/>
        <end position="957"/>
    </location>
</feature>
<dbReference type="InterPro" id="IPR026057">
    <property type="entry name" value="TBL_C"/>
</dbReference>
<feature type="region of interest" description="Disordered" evidence="2">
    <location>
        <begin position="937"/>
        <end position="957"/>
    </location>
</feature>
<keyword evidence="3" id="KW-0732">Signal</keyword>
<feature type="region of interest" description="Disordered" evidence="2">
    <location>
        <begin position="461"/>
        <end position="599"/>
    </location>
</feature>
<evidence type="ECO:0000259" key="4">
    <source>
        <dbReference type="Pfam" id="PF13839"/>
    </source>
</evidence>
<dbReference type="Pfam" id="PF13839">
    <property type="entry name" value="PC-Esterase"/>
    <property type="match status" value="1"/>
</dbReference>
<feature type="domain" description="Trichome birefringence-like C-terminal" evidence="4">
    <location>
        <begin position="89"/>
        <end position="321"/>
    </location>
</feature>
<name>A0A7G2EGW6_ARATH</name>
<evidence type="ECO:0000256" key="1">
    <source>
        <dbReference type="ARBA" id="ARBA00007727"/>
    </source>
</evidence>
<dbReference type="PANTHER" id="PTHR47877">
    <property type="entry name" value="LATE EMBRYOGENESIS ABUNDANT DOMAIN-CONTAINING PROTEIN / LEA DOMAIN-CONTAINING PROTEIN"/>
    <property type="match status" value="1"/>
</dbReference>
<evidence type="ECO:0000256" key="2">
    <source>
        <dbReference type="SAM" id="MobiDB-lite"/>
    </source>
</evidence>
<dbReference type="GO" id="GO:0016020">
    <property type="term" value="C:membrane"/>
    <property type="evidence" value="ECO:0007669"/>
    <property type="project" value="UniProtKB-SubCell"/>
</dbReference>
<accession>A0A7G2EGW6</accession>
<dbReference type="EMBL" id="LR881467">
    <property type="protein sequence ID" value="CAD5321163.1"/>
    <property type="molecule type" value="Genomic_DNA"/>
</dbReference>
<feature type="compositionally biased region" description="Basic and acidic residues" evidence="2">
    <location>
        <begin position="419"/>
        <end position="433"/>
    </location>
</feature>
<dbReference type="PANTHER" id="PTHR47877:SF3">
    <property type="entry name" value="LATE EMBRYOGENESIS ABUNDANT DOMAIN-CONTAINING PROTEIN _ LEA DOMAIN-CONTAINING PROTEIN"/>
    <property type="match status" value="1"/>
</dbReference>
<feature type="region of interest" description="Disordered" evidence="2">
    <location>
        <begin position="350"/>
        <end position="433"/>
    </location>
</feature>
<gene>
    <name evidence="5" type="ORF">AT9943_LOCUS9247</name>
</gene>
<organism evidence="5 6">
    <name type="scientific">Arabidopsis thaliana</name>
    <name type="common">Mouse-ear cress</name>
    <dbReference type="NCBI Taxonomy" id="3702"/>
    <lineage>
        <taxon>Eukaryota</taxon>
        <taxon>Viridiplantae</taxon>
        <taxon>Streptophyta</taxon>
        <taxon>Embryophyta</taxon>
        <taxon>Tracheophyta</taxon>
        <taxon>Spermatophyta</taxon>
        <taxon>Magnoliopsida</taxon>
        <taxon>eudicotyledons</taxon>
        <taxon>Gunneridae</taxon>
        <taxon>Pentapetalae</taxon>
        <taxon>rosids</taxon>
        <taxon>malvids</taxon>
        <taxon>Brassicales</taxon>
        <taxon>Brassicaceae</taxon>
        <taxon>Camelineae</taxon>
        <taxon>Arabidopsis</taxon>
    </lineage>
</organism>
<evidence type="ECO:0000256" key="3">
    <source>
        <dbReference type="SAM" id="SignalP"/>
    </source>
</evidence>
<dbReference type="AlphaFoldDB" id="A0A7G2EGW6"/>
<sequence length="957" mass="105035">MGFTSRGNPSFLFFFFFFLCLSTVSAYINNTSSNNEEVRRELASGRCNWFRGNWVYDVKYPLYDPYKCPFIDPQFNCKKYGRPDNAYLKFNGLYFLRRMRGKKIMFVGDSLSTNMWQSLACLIHSWVPNTRYTLIRQKGLASLTFEEYGVTLLLYRTQFLVDLNVEKVGRVLKLDSIKQGNMWRGMDVLIFNSWHWWDYMEDGNRLYKDMNRLVAFYKGMTTWARWVNAYVDPSKTKVFFNGVSPTHYEGKDWGEPMNSCRSQTQPFYGRKYPGGTPMAWVILNKVMRRLKKPVHWLDITGLSQLRKDAHPSAFSGNHPALTMASEQARRENKVTEREVQVEKDRVPKMTSHFESMAEKGKDSDTHRHQTEGGGTQFVSLSDKGSNMPVSDEGEGETKMKRTQMPHSVGKFVTSSDSGTGKKKDEKEEHEKASLEDIHGYRANAQQKSMDTIKAAEERYNKAKESLSHSGQEARGGRGEEMVGKGRDSGVRVSHVGAVGGGGGGEEKESGVHGFHGEKARHAELLAAGGEEMREREGKESAGGVGGRSVKDTVAEKGQQAKESVGEGAQKAGSATSEKAQRASEYATEKGKEAGNMTAEQAARAKDYALQKAVEAKETAAEKAQRASEYMKETGSTAAEQAARAKDYTLQKAVEAKDVAAEKAQRASEYMTETGKQAGNVAAQKGQEAASMTAKAKDYTVQKAGEAAGYIKETTVEGGKGAAHYAGVAAEKAAAVGWTAAHFTTEKVVQGTKAVAGTVEGAVGYAGHKAVEVGSKAVDLTKEKAAVAADTVVGYTARKKEEAQHRDQEMHQGGEEEKQPGFVSGARRDFGEEYGEERGSEKDVYGYGAKGIPGEGRGDVGEAEYGRGSEKDVFGYGPKGTVEEARRDVGEEYGGGRGSERYVEEEGVGAGGVLGAIGETIAEIAQTTKNIVIGDAPVRTHEHGTTDPDYMRREHGQR</sequence>
<protein>
    <submittedName>
        <fullName evidence="5">(thale cress) hypothetical protein</fullName>
    </submittedName>
</protein>
<feature type="signal peptide" evidence="3">
    <location>
        <begin position="1"/>
        <end position="26"/>
    </location>
</feature>
<evidence type="ECO:0000313" key="6">
    <source>
        <dbReference type="Proteomes" id="UP000516314"/>
    </source>
</evidence>
<feature type="compositionally biased region" description="Basic and acidic residues" evidence="2">
    <location>
        <begin position="578"/>
        <end position="592"/>
    </location>
</feature>
<feature type="compositionally biased region" description="Basic and acidic residues" evidence="2">
    <location>
        <begin position="797"/>
        <end position="818"/>
    </location>
</feature>
<feature type="compositionally biased region" description="Basic and acidic residues" evidence="2">
    <location>
        <begin position="474"/>
        <end position="489"/>
    </location>
</feature>
<dbReference type="GO" id="GO:0016740">
    <property type="term" value="F:transferase activity"/>
    <property type="evidence" value="ECO:0007669"/>
    <property type="project" value="InterPro"/>
</dbReference>